<dbReference type="Proteomes" id="UP001447842">
    <property type="component" value="Chromosome"/>
</dbReference>
<dbReference type="PROSITE" id="PS01047">
    <property type="entry name" value="HMA_1"/>
    <property type="match status" value="1"/>
</dbReference>
<reference evidence="3 4" key="1">
    <citation type="submission" date="2024-03" db="EMBL/GenBank/DDBJ databases">
        <title>Sulfurimonas sp. HSL3-1.</title>
        <authorList>
            <person name="Wang S."/>
        </authorList>
    </citation>
    <scope>NUCLEOTIDE SEQUENCE [LARGE SCALE GENOMIC DNA]</scope>
    <source>
        <strain evidence="3 4">HSL3-1</strain>
    </source>
</reference>
<keyword evidence="4" id="KW-1185">Reference proteome</keyword>
<dbReference type="RefSeq" id="WP_345969034.1">
    <property type="nucleotide sequence ID" value="NZ_CP147920.1"/>
</dbReference>
<evidence type="ECO:0000313" key="4">
    <source>
        <dbReference type="Proteomes" id="UP001447842"/>
    </source>
</evidence>
<dbReference type="InterPro" id="IPR006121">
    <property type="entry name" value="HMA_dom"/>
</dbReference>
<dbReference type="Pfam" id="PF00403">
    <property type="entry name" value="HMA"/>
    <property type="match status" value="1"/>
</dbReference>
<proteinExistence type="predicted"/>
<gene>
    <name evidence="3" type="ORF">WCY31_06550</name>
</gene>
<feature type="domain" description="HMA" evidence="2">
    <location>
        <begin position="5"/>
        <end position="64"/>
    </location>
</feature>
<keyword evidence="1" id="KW-0479">Metal-binding</keyword>
<dbReference type="Gene3D" id="3.30.70.100">
    <property type="match status" value="1"/>
</dbReference>
<dbReference type="SUPFAM" id="SSF55008">
    <property type="entry name" value="HMA, heavy metal-associated domain"/>
    <property type="match status" value="1"/>
</dbReference>
<dbReference type="EMBL" id="CP147920">
    <property type="protein sequence ID" value="XAU13913.1"/>
    <property type="molecule type" value="Genomic_DNA"/>
</dbReference>
<evidence type="ECO:0000313" key="3">
    <source>
        <dbReference type="EMBL" id="XAU13913.1"/>
    </source>
</evidence>
<name>A0ABZ3H800_9BACT</name>
<evidence type="ECO:0000259" key="2">
    <source>
        <dbReference type="Pfam" id="PF00403"/>
    </source>
</evidence>
<protein>
    <submittedName>
        <fullName evidence="3">Cation transporter</fullName>
    </submittedName>
</protein>
<dbReference type="InterPro" id="IPR017969">
    <property type="entry name" value="Heavy-metal-associated_CS"/>
</dbReference>
<evidence type="ECO:0000256" key="1">
    <source>
        <dbReference type="ARBA" id="ARBA00022723"/>
    </source>
</evidence>
<dbReference type="InterPro" id="IPR036163">
    <property type="entry name" value="HMA_dom_sf"/>
</dbReference>
<sequence length="98" mass="10286">MKESVAVANVRCSGCAATITQALEAEGFTSVAVDLTCEPRIVTVDVADDARSALFKTILRRLGYPLAEEQVSGLDAAGLKAKSFVSCAIGKFSTKSEE</sequence>
<organism evidence="3 4">
    <name type="scientific">Sulfurimonas diazotrophicus</name>
    <dbReference type="NCBI Taxonomy" id="3131939"/>
    <lineage>
        <taxon>Bacteria</taxon>
        <taxon>Pseudomonadati</taxon>
        <taxon>Campylobacterota</taxon>
        <taxon>Epsilonproteobacteria</taxon>
        <taxon>Campylobacterales</taxon>
        <taxon>Sulfurimonadaceae</taxon>
        <taxon>Sulfurimonas</taxon>
    </lineage>
</organism>
<dbReference type="CDD" id="cd00371">
    <property type="entry name" value="HMA"/>
    <property type="match status" value="1"/>
</dbReference>
<accession>A0ABZ3H800</accession>